<dbReference type="InterPro" id="IPR038641">
    <property type="entry name" value="Csa_sf"/>
</dbReference>
<organism evidence="2 3">
    <name type="scientific">Listeria grayi FSL F6-1183</name>
    <dbReference type="NCBI Taxonomy" id="1265827"/>
    <lineage>
        <taxon>Bacteria</taxon>
        <taxon>Bacillati</taxon>
        <taxon>Bacillota</taxon>
        <taxon>Bacilli</taxon>
        <taxon>Bacillales</taxon>
        <taxon>Listeriaceae</taxon>
        <taxon>Listeria</taxon>
    </lineage>
</organism>
<accession>A0A829R4X8</accession>
<dbReference type="EMBL" id="AODG01000011">
    <property type="protein sequence ID" value="EUJ27521.1"/>
    <property type="molecule type" value="Genomic_DNA"/>
</dbReference>
<sequence length="257" mass="29721">MKKKIVISILIGGMTIMTLLGGCGESSTNEKAKKTKQSFEKVLAMYPTKNLEAFYDMEGYRDDEFEKGDKGVWVLQSSMSTAETKEAPLVSEGMLLRLNRNTRTATGFYFHREIDTPNVNEKKYPVTYDKKGFHLVKAVSDPKLREKIEDFQFFVQYGEFKQLNQYKNIDKMYNPEVPMYELEYQLTNDDPNVKQLRKRYEIPTDKEPTLLLKGRGNLDGSSGSVGYKNIEFTFDKKVDNYFTDSIDYQPANTEDDQ</sequence>
<evidence type="ECO:0000256" key="1">
    <source>
        <dbReference type="ARBA" id="ARBA00009715"/>
    </source>
</evidence>
<dbReference type="Pfam" id="PF04507">
    <property type="entry name" value="DUF576"/>
    <property type="match status" value="1"/>
</dbReference>
<dbReference type="Proteomes" id="UP000019251">
    <property type="component" value="Unassembled WGS sequence"/>
</dbReference>
<keyword evidence="2" id="KW-0449">Lipoprotein</keyword>
<name>A0A829R4X8_LISGR</name>
<dbReference type="NCBIfam" id="TIGR01742">
    <property type="entry name" value="SA_tandem_lipo"/>
    <property type="match status" value="1"/>
</dbReference>
<dbReference type="Gene3D" id="2.50.20.40">
    <property type="match status" value="1"/>
</dbReference>
<dbReference type="AlphaFoldDB" id="A0A829R4X8"/>
<evidence type="ECO:0000313" key="3">
    <source>
        <dbReference type="Proteomes" id="UP000019251"/>
    </source>
</evidence>
<protein>
    <submittedName>
        <fullName evidence="2">Putative lipoprotein</fullName>
    </submittedName>
</protein>
<comment type="caution">
    <text evidence="2">The sequence shown here is derived from an EMBL/GenBank/DDBJ whole genome shotgun (WGS) entry which is preliminary data.</text>
</comment>
<comment type="similarity">
    <text evidence="1">Belongs to the staphylococcal tandem lipoprotein family.</text>
</comment>
<gene>
    <name evidence="2" type="ORF">LMUR_08284</name>
</gene>
<evidence type="ECO:0000313" key="2">
    <source>
        <dbReference type="EMBL" id="EUJ27521.1"/>
    </source>
</evidence>
<reference evidence="2 3" key="1">
    <citation type="submission" date="2012-12" db="EMBL/GenBank/DDBJ databases">
        <title>Novel taxa of Listeriaceae from agricultural environments in the United States.</title>
        <authorList>
            <person name="den Bakker H.C."/>
            <person name="Allred A."/>
            <person name="Warchocki S."/>
            <person name="Wright E.M."/>
            <person name="Burrell A."/>
            <person name="Nightingale K.K."/>
            <person name="Kephart D."/>
            <person name="Wiedmann M."/>
        </authorList>
    </citation>
    <scope>NUCLEOTIDE SEQUENCE [LARGE SCALE GENOMIC DNA]</scope>
    <source>
        <strain evidence="2 3">FSL F6-1183</strain>
    </source>
</reference>
<dbReference type="PROSITE" id="PS51257">
    <property type="entry name" value="PROKAR_LIPOPROTEIN"/>
    <property type="match status" value="1"/>
</dbReference>
<dbReference type="InterPro" id="IPR007595">
    <property type="entry name" value="Csa"/>
</dbReference>
<proteinExistence type="inferred from homology"/>